<proteinExistence type="predicted"/>
<gene>
    <name evidence="2" type="ORF">pEaSNUABM7_00065</name>
</gene>
<dbReference type="InterPro" id="IPR015947">
    <property type="entry name" value="PUA-like_sf"/>
</dbReference>
<evidence type="ECO:0000313" key="2">
    <source>
        <dbReference type="EMBL" id="QYW04733.1"/>
    </source>
</evidence>
<protein>
    <recommendedName>
        <fullName evidence="1">ASCH domain-containing protein</fullName>
    </recommendedName>
</protein>
<sequence length="132" mass="14748">MKALSIRQPWAWLIVQGHKKVENRTWDTKKRGRFLIHASSKRPSDDDMAAAQAICDKLNVTLPQKSEFVLGSIVGYATLIGTVTESRDPFFFGPVGHLLKDCRAVEPVQFKGALSFFNTPFCIVGGKLVRSR</sequence>
<name>A0AAE7WUC3_9CAUD</name>
<evidence type="ECO:0000313" key="3">
    <source>
        <dbReference type="Proteomes" id="UP000827609"/>
    </source>
</evidence>
<dbReference type="EMBL" id="MZ475896">
    <property type="protein sequence ID" value="QYW04733.1"/>
    <property type="molecule type" value="Genomic_DNA"/>
</dbReference>
<dbReference type="SUPFAM" id="SSF88697">
    <property type="entry name" value="PUA domain-like"/>
    <property type="match status" value="1"/>
</dbReference>
<dbReference type="InterPro" id="IPR007374">
    <property type="entry name" value="ASCH_domain"/>
</dbReference>
<dbReference type="Pfam" id="PF04266">
    <property type="entry name" value="ASCH"/>
    <property type="match status" value="1"/>
</dbReference>
<keyword evidence="3" id="KW-1185">Reference proteome</keyword>
<accession>A0AAE7WUC3</accession>
<reference evidence="2" key="1">
    <citation type="submission" date="2021-06" db="EMBL/GenBank/DDBJ databases">
        <title>Complete genome sequence of Erwinia phage pEa_SNUABM_7.</title>
        <authorList>
            <person name="Kim S.G."/>
            <person name="Park S.C."/>
        </authorList>
    </citation>
    <scope>NUCLEOTIDE SEQUENCE</scope>
</reference>
<evidence type="ECO:0000259" key="1">
    <source>
        <dbReference type="Pfam" id="PF04266"/>
    </source>
</evidence>
<organism evidence="2 3">
    <name type="scientific">Erwinia phage pEa_SNUABM_7</name>
    <dbReference type="NCBI Taxonomy" id="2866695"/>
    <lineage>
        <taxon>Viruses</taxon>
        <taxon>Duplodnaviria</taxon>
        <taxon>Heunggongvirae</taxon>
        <taxon>Uroviricota</taxon>
        <taxon>Caudoviricetes</taxon>
        <taxon>Snuvirus</taxon>
        <taxon>Snuvirus SNUABM7</taxon>
    </lineage>
</organism>
<feature type="domain" description="ASCH" evidence="1">
    <location>
        <begin position="4"/>
        <end position="40"/>
    </location>
</feature>
<dbReference type="Gene3D" id="2.30.130.30">
    <property type="entry name" value="Hypothetical protein"/>
    <property type="match status" value="1"/>
</dbReference>
<dbReference type="Proteomes" id="UP000827609">
    <property type="component" value="Segment"/>
</dbReference>
<dbReference type="CDD" id="cd06554">
    <property type="entry name" value="ASCH_ASC-1_like"/>
    <property type="match status" value="1"/>
</dbReference>